<gene>
    <name evidence="1" type="ORF">SDC9_206995</name>
</gene>
<organism evidence="1">
    <name type="scientific">bioreactor metagenome</name>
    <dbReference type="NCBI Taxonomy" id="1076179"/>
    <lineage>
        <taxon>unclassified sequences</taxon>
        <taxon>metagenomes</taxon>
        <taxon>ecological metagenomes</taxon>
    </lineage>
</organism>
<dbReference type="AlphaFoldDB" id="A0A645JG00"/>
<protein>
    <submittedName>
        <fullName evidence="1">Uncharacterized protein</fullName>
    </submittedName>
</protein>
<evidence type="ECO:0000313" key="1">
    <source>
        <dbReference type="EMBL" id="MPN59274.1"/>
    </source>
</evidence>
<reference evidence="1" key="1">
    <citation type="submission" date="2019-08" db="EMBL/GenBank/DDBJ databases">
        <authorList>
            <person name="Kucharzyk K."/>
            <person name="Murdoch R.W."/>
            <person name="Higgins S."/>
            <person name="Loffler F."/>
        </authorList>
    </citation>
    <scope>NUCLEOTIDE SEQUENCE</scope>
</reference>
<dbReference type="EMBL" id="VSSQ01133094">
    <property type="protein sequence ID" value="MPN59274.1"/>
    <property type="molecule type" value="Genomic_DNA"/>
</dbReference>
<accession>A0A645JG00</accession>
<proteinExistence type="predicted"/>
<comment type="caution">
    <text evidence="1">The sequence shown here is derived from an EMBL/GenBank/DDBJ whole genome shotgun (WGS) entry which is preliminary data.</text>
</comment>
<name>A0A645JG00_9ZZZZ</name>
<sequence length="75" mass="8344">MVNTNMPRPPSQLHTLFQISKLLGIVSKFKRVEPVVVKEAIDSKSESITDVVWSDAKYGNAPKTEAVIPHKATIR</sequence>